<dbReference type="EMBL" id="CM035406">
    <property type="protein sequence ID" value="KAH7445577.1"/>
    <property type="molecule type" value="Genomic_DNA"/>
</dbReference>
<feature type="transmembrane region" description="Helical" evidence="6">
    <location>
        <begin position="49"/>
        <end position="68"/>
    </location>
</feature>
<evidence type="ECO:0000256" key="3">
    <source>
        <dbReference type="ARBA" id="ARBA00022692"/>
    </source>
</evidence>
<keyword evidence="4 6" id="KW-1133">Transmembrane helix</keyword>
<gene>
    <name evidence="7" type="ORF">KP509_01G015600</name>
</gene>
<dbReference type="InterPro" id="IPR006904">
    <property type="entry name" value="DUF716"/>
</dbReference>
<dbReference type="PANTHER" id="PTHR47830:SF1">
    <property type="entry name" value="OS11G0534100 PROTEIN"/>
    <property type="match status" value="1"/>
</dbReference>
<dbReference type="Proteomes" id="UP000825935">
    <property type="component" value="Chromosome 1"/>
</dbReference>
<evidence type="ECO:0000256" key="5">
    <source>
        <dbReference type="ARBA" id="ARBA00023136"/>
    </source>
</evidence>
<feature type="transmembrane region" description="Helical" evidence="6">
    <location>
        <begin position="6"/>
        <end position="29"/>
    </location>
</feature>
<sequence>MAPLPPYSYASVPLILVSLWHAICSSNSYGRSSTLFHARSWHPLPRLRYGELLAETLALVAAAVYHGFTVFGTQSGSETQILGLQQLVMLVFFIVVFFLILVNESTLAFSLPQDFNFLLLGFSFSVESFVAVCSATDPNLLFELESFRILAALAGFSALTCFLLAWKPVSFMVSITFSASLALQGSWLLQMGLSLYSDEFLPEGCHHLSNGHTQCDIAVADHRAVALMDLLLIIHIICILLVFVAAYGISYRKPGHTRRHSGYEFVDGNGEVDQLQMRQLPTKVVID</sequence>
<dbReference type="Pfam" id="PF04819">
    <property type="entry name" value="DUF716"/>
    <property type="match status" value="1"/>
</dbReference>
<evidence type="ECO:0000256" key="6">
    <source>
        <dbReference type="SAM" id="Phobius"/>
    </source>
</evidence>
<evidence type="ECO:0000256" key="2">
    <source>
        <dbReference type="ARBA" id="ARBA00006948"/>
    </source>
</evidence>
<reference evidence="7" key="1">
    <citation type="submission" date="2021-08" db="EMBL/GenBank/DDBJ databases">
        <title>WGS assembly of Ceratopteris richardii.</title>
        <authorList>
            <person name="Marchant D.B."/>
            <person name="Chen G."/>
            <person name="Jenkins J."/>
            <person name="Shu S."/>
            <person name="Leebens-Mack J."/>
            <person name="Grimwood J."/>
            <person name="Schmutz J."/>
            <person name="Soltis P."/>
            <person name="Soltis D."/>
            <person name="Chen Z.-H."/>
        </authorList>
    </citation>
    <scope>NUCLEOTIDE SEQUENCE</scope>
    <source>
        <strain evidence="7">Whitten #5841</strain>
        <tissue evidence="7">Leaf</tissue>
    </source>
</reference>
<dbReference type="GO" id="GO:0016020">
    <property type="term" value="C:membrane"/>
    <property type="evidence" value="ECO:0007669"/>
    <property type="project" value="UniProtKB-SubCell"/>
</dbReference>
<keyword evidence="8" id="KW-1185">Reference proteome</keyword>
<feature type="transmembrane region" description="Helical" evidence="6">
    <location>
        <begin position="115"/>
        <end position="135"/>
    </location>
</feature>
<dbReference type="PANTHER" id="PTHR47830">
    <property type="entry name" value="OS11G0534100 PROTEIN"/>
    <property type="match status" value="1"/>
</dbReference>
<feature type="transmembrane region" description="Helical" evidence="6">
    <location>
        <begin position="230"/>
        <end position="249"/>
    </location>
</feature>
<feature type="transmembrane region" description="Helical" evidence="6">
    <location>
        <begin position="173"/>
        <end position="193"/>
    </location>
</feature>
<proteinExistence type="inferred from homology"/>
<comment type="caution">
    <text evidence="7">The sequence shown here is derived from an EMBL/GenBank/DDBJ whole genome shotgun (WGS) entry which is preliminary data.</text>
</comment>
<evidence type="ECO:0000313" key="7">
    <source>
        <dbReference type="EMBL" id="KAH7445577.1"/>
    </source>
</evidence>
<feature type="transmembrane region" description="Helical" evidence="6">
    <location>
        <begin position="80"/>
        <end position="103"/>
    </location>
</feature>
<accession>A0A8T2VAS0</accession>
<evidence type="ECO:0000256" key="4">
    <source>
        <dbReference type="ARBA" id="ARBA00022989"/>
    </source>
</evidence>
<protein>
    <submittedName>
        <fullName evidence="7">Uncharacterized protein</fullName>
    </submittedName>
</protein>
<name>A0A8T2VAS0_CERRI</name>
<organism evidence="7 8">
    <name type="scientific">Ceratopteris richardii</name>
    <name type="common">Triangle waterfern</name>
    <dbReference type="NCBI Taxonomy" id="49495"/>
    <lineage>
        <taxon>Eukaryota</taxon>
        <taxon>Viridiplantae</taxon>
        <taxon>Streptophyta</taxon>
        <taxon>Embryophyta</taxon>
        <taxon>Tracheophyta</taxon>
        <taxon>Polypodiopsida</taxon>
        <taxon>Polypodiidae</taxon>
        <taxon>Polypodiales</taxon>
        <taxon>Pteridineae</taxon>
        <taxon>Pteridaceae</taxon>
        <taxon>Parkerioideae</taxon>
        <taxon>Ceratopteris</taxon>
    </lineage>
</organism>
<evidence type="ECO:0000313" key="8">
    <source>
        <dbReference type="Proteomes" id="UP000825935"/>
    </source>
</evidence>
<comment type="subcellular location">
    <subcellularLocation>
        <location evidence="1">Membrane</location>
        <topology evidence="1">Multi-pass membrane protein</topology>
    </subcellularLocation>
</comment>
<keyword evidence="3 6" id="KW-0812">Transmembrane</keyword>
<evidence type="ECO:0000256" key="1">
    <source>
        <dbReference type="ARBA" id="ARBA00004141"/>
    </source>
</evidence>
<feature type="transmembrane region" description="Helical" evidence="6">
    <location>
        <begin position="147"/>
        <end position="166"/>
    </location>
</feature>
<keyword evidence="5 6" id="KW-0472">Membrane</keyword>
<comment type="similarity">
    <text evidence="2">Belongs to the TMEM45 family.</text>
</comment>
<dbReference type="OMA" id="PREYCAR"/>
<dbReference type="OrthoDB" id="1924702at2759"/>
<dbReference type="AlphaFoldDB" id="A0A8T2VAS0"/>